<protein>
    <recommendedName>
        <fullName evidence="4">Cytochrome c domain-containing protein</fullName>
    </recommendedName>
</protein>
<feature type="signal peptide" evidence="1">
    <location>
        <begin position="1"/>
        <end position="21"/>
    </location>
</feature>
<gene>
    <name evidence="2" type="ORF">SAMN05216186_10114</name>
</gene>
<dbReference type="SUPFAM" id="SSF48695">
    <property type="entry name" value="Multiheme cytochromes"/>
    <property type="match status" value="1"/>
</dbReference>
<evidence type="ECO:0000256" key="1">
    <source>
        <dbReference type="SAM" id="SignalP"/>
    </source>
</evidence>
<evidence type="ECO:0000313" key="2">
    <source>
        <dbReference type="EMBL" id="SDJ26759.1"/>
    </source>
</evidence>
<dbReference type="STRING" id="137658.SAMN05216186_10114"/>
<keyword evidence="3" id="KW-1185">Reference proteome</keyword>
<dbReference type="RefSeq" id="WP_084332789.1">
    <property type="nucleotide sequence ID" value="NZ_FNFD01000001.1"/>
</dbReference>
<accession>A0A1G8SC18</accession>
<dbReference type="Proteomes" id="UP000198706">
    <property type="component" value="Unassembled WGS sequence"/>
</dbReference>
<organism evidence="2 3">
    <name type="scientific">Pseudomonas indica</name>
    <dbReference type="NCBI Taxonomy" id="137658"/>
    <lineage>
        <taxon>Bacteria</taxon>
        <taxon>Pseudomonadati</taxon>
        <taxon>Pseudomonadota</taxon>
        <taxon>Gammaproteobacteria</taxon>
        <taxon>Pseudomonadales</taxon>
        <taxon>Pseudomonadaceae</taxon>
        <taxon>Pseudomonas</taxon>
    </lineage>
</organism>
<feature type="chain" id="PRO_5011689928" description="Cytochrome c domain-containing protein" evidence="1">
    <location>
        <begin position="22"/>
        <end position="372"/>
    </location>
</feature>
<evidence type="ECO:0000313" key="3">
    <source>
        <dbReference type="Proteomes" id="UP000198706"/>
    </source>
</evidence>
<proteinExistence type="predicted"/>
<name>A0A1G8SC18_9PSED</name>
<sequence>MKGLLSLLAGLLLAACGEAPAPLYLPQGEDYPETLSAWGMLHRVDGHLQQNAEVLPYDLNTPLFSDYAHKMRTVWMPKGEAAVYAEARFDYPVGTVLTKTFYYPKDEQGGLLRTNLSVYDPQRGLDLKRVRLVETRILLHQRDGWVALPYVWDADQRDARLEWAGASEAMTLVSDAGQTLAVDYQVPDANQCAGCHEERHGLGIQPLGPKARHLNKDFAYADGVDNQLVHWQQRGLLEGLPAGLAGVPQNALFGQPRAGESLEQQARSYLDANCSHCHNPQGPARTSGLLLDPATPFGIRYGRCKQPVAAGKGSGNRLVDIQPGAPGDSILIYRLESLDPSAMMPELGRSTAHAEGVELVRRWIASLEGGCS</sequence>
<dbReference type="PROSITE" id="PS51257">
    <property type="entry name" value="PROKAR_LIPOPROTEIN"/>
    <property type="match status" value="1"/>
</dbReference>
<dbReference type="InterPro" id="IPR022269">
    <property type="entry name" value="SO_2930-like_C"/>
</dbReference>
<reference evidence="2 3" key="1">
    <citation type="submission" date="2016-10" db="EMBL/GenBank/DDBJ databases">
        <authorList>
            <person name="de Groot N.N."/>
        </authorList>
    </citation>
    <scope>NUCLEOTIDE SEQUENCE [LARGE SCALE GENOMIC DNA]</scope>
    <source>
        <strain evidence="2 3">JCM 21544</strain>
    </source>
</reference>
<keyword evidence="1" id="KW-0732">Signal</keyword>
<dbReference type="EMBL" id="FNFD01000001">
    <property type="protein sequence ID" value="SDJ26759.1"/>
    <property type="molecule type" value="Genomic_DNA"/>
</dbReference>
<dbReference type="InterPro" id="IPR036280">
    <property type="entry name" value="Multihaem_cyt_sf"/>
</dbReference>
<evidence type="ECO:0008006" key="4">
    <source>
        <dbReference type="Google" id="ProtNLM"/>
    </source>
</evidence>
<dbReference type="AlphaFoldDB" id="A0A1G8SC18"/>
<dbReference type="NCBIfam" id="TIGR03806">
    <property type="entry name" value="chp_HNE_0200"/>
    <property type="match status" value="1"/>
</dbReference>